<dbReference type="RefSeq" id="WP_007390542.1">
    <property type="nucleotide sequence ID" value="NZ_AFIJ01000007.1"/>
</dbReference>
<feature type="domain" description="Helix-hairpin-helix DNA-binding motif class 1" evidence="2">
    <location>
        <begin position="156"/>
        <end position="175"/>
    </location>
</feature>
<dbReference type="InterPro" id="IPR010994">
    <property type="entry name" value="RuvA_2-like"/>
</dbReference>
<dbReference type="NCBIfam" id="TIGR00426">
    <property type="entry name" value="competence protein ComEA helix-hairpin-helix repeat region"/>
    <property type="match status" value="1"/>
</dbReference>
<evidence type="ECO:0000313" key="4">
    <source>
        <dbReference type="Proteomes" id="UP000004018"/>
    </source>
</evidence>
<name>A0ABN0D3T0_9FIRM</name>
<dbReference type="Gene3D" id="3.10.560.10">
    <property type="entry name" value="Outer membrane lipoprotein wza domain like"/>
    <property type="match status" value="1"/>
</dbReference>
<dbReference type="InterPro" id="IPR003583">
    <property type="entry name" value="Hlx-hairpin-Hlx_DNA-bd_motif"/>
</dbReference>
<keyword evidence="1" id="KW-0472">Membrane</keyword>
<accession>A0ABN0D3T0</accession>
<comment type="caution">
    <text evidence="3">The sequence shown here is derived from an EMBL/GenBank/DDBJ whole genome shotgun (WGS) entry which is preliminary data.</text>
</comment>
<evidence type="ECO:0000313" key="3">
    <source>
        <dbReference type="EMBL" id="EGL42081.1"/>
    </source>
</evidence>
<feature type="transmembrane region" description="Helical" evidence="1">
    <location>
        <begin position="6"/>
        <end position="24"/>
    </location>
</feature>
<dbReference type="Pfam" id="PF12836">
    <property type="entry name" value="HHH_3"/>
    <property type="match status" value="1"/>
</dbReference>
<dbReference type="InterPro" id="IPR019554">
    <property type="entry name" value="Soluble_ligand-bd"/>
</dbReference>
<dbReference type="SUPFAM" id="SSF47781">
    <property type="entry name" value="RuvA domain 2-like"/>
    <property type="match status" value="1"/>
</dbReference>
<dbReference type="EMBL" id="AFIJ01000007">
    <property type="protein sequence ID" value="EGL42081.1"/>
    <property type="molecule type" value="Genomic_DNA"/>
</dbReference>
<keyword evidence="4" id="KW-1185">Reference proteome</keyword>
<dbReference type="Pfam" id="PF10531">
    <property type="entry name" value="SLBB"/>
    <property type="match status" value="1"/>
</dbReference>
<dbReference type="SMART" id="SM00278">
    <property type="entry name" value="HhH1"/>
    <property type="match status" value="2"/>
</dbReference>
<keyword evidence="1" id="KW-1133">Transmembrane helix</keyword>
<dbReference type="InterPro" id="IPR004509">
    <property type="entry name" value="Competence_ComEA_HhH"/>
</dbReference>
<dbReference type="PANTHER" id="PTHR21180">
    <property type="entry name" value="ENDONUCLEASE/EXONUCLEASE/PHOSPHATASE FAMILY DOMAIN-CONTAINING PROTEIN 1"/>
    <property type="match status" value="1"/>
</dbReference>
<evidence type="ECO:0000259" key="2">
    <source>
        <dbReference type="SMART" id="SM00278"/>
    </source>
</evidence>
<dbReference type="InterPro" id="IPR051675">
    <property type="entry name" value="Endo/Exo/Phosphatase_dom_1"/>
</dbReference>
<evidence type="ECO:0000256" key="1">
    <source>
        <dbReference type="SAM" id="Phobius"/>
    </source>
</evidence>
<dbReference type="PANTHER" id="PTHR21180:SF32">
    <property type="entry name" value="ENDONUCLEASE_EXONUCLEASE_PHOSPHATASE FAMILY DOMAIN-CONTAINING PROTEIN 1"/>
    <property type="match status" value="1"/>
</dbReference>
<feature type="domain" description="Helix-hairpin-helix DNA-binding motif class 1" evidence="2">
    <location>
        <begin position="126"/>
        <end position="145"/>
    </location>
</feature>
<dbReference type="Proteomes" id="UP000004018">
    <property type="component" value="Unassembled WGS sequence"/>
</dbReference>
<dbReference type="Gene3D" id="1.10.150.310">
    <property type="entry name" value="Tex RuvX-like domain-like"/>
    <property type="match status" value="1"/>
</dbReference>
<reference evidence="3 4" key="1">
    <citation type="submission" date="2011-04" db="EMBL/GenBank/DDBJ databases">
        <authorList>
            <person name="Harkins D.M."/>
            <person name="Madupu R."/>
            <person name="Durkin A.S."/>
            <person name="Torralba M."/>
            <person name="Methe B."/>
            <person name="Sutton G.G."/>
            <person name="Nelson K.E."/>
        </authorList>
    </citation>
    <scope>NUCLEOTIDE SEQUENCE [LARGE SCALE GENOMIC DNA]</scope>
    <source>
        <strain evidence="3 4">UPII 199-6</strain>
    </source>
</reference>
<gene>
    <name evidence="3" type="ORF">HMPREF1039_0215</name>
</gene>
<sequence length="178" mass="19361">MVARNIMLGVVVFFGIIFGTVRWWNVTESMAQPVPQMTVPEDAPVYVFVTGAVRHPGLYSFSETVRQGEAVQAAGGVVAYADVHAVNLAARIKDGMHIHIPYTLTGVPTAPPENEDTININGASAEKLATLPGIGMATAKKIVKYRNQHGPFMQGEDLRQVKGIGDSKYEELKDKIRV</sequence>
<organism evidence="3 4">
    <name type="scientific">Megasphaera lornae</name>
    <dbReference type="NCBI Taxonomy" id="1000568"/>
    <lineage>
        <taxon>Bacteria</taxon>
        <taxon>Bacillati</taxon>
        <taxon>Bacillota</taxon>
        <taxon>Negativicutes</taxon>
        <taxon>Veillonellales</taxon>
        <taxon>Veillonellaceae</taxon>
        <taxon>Megasphaera</taxon>
    </lineage>
</organism>
<keyword evidence="1" id="KW-0812">Transmembrane</keyword>
<protein>
    <submittedName>
        <fullName evidence="3">ComEA protein</fullName>
    </submittedName>
</protein>
<proteinExistence type="predicted"/>